<dbReference type="KEGG" id="mcun:NCTC10297_01271"/>
<dbReference type="OrthoDB" id="6685566at2"/>
<reference evidence="2 3" key="1">
    <citation type="submission" date="2018-12" db="EMBL/GenBank/DDBJ databases">
        <authorList>
            <consortium name="Pathogen Informatics"/>
        </authorList>
    </citation>
    <scope>NUCLEOTIDE SEQUENCE [LARGE SCALE GENOMIC DNA]</scope>
    <source>
        <strain evidence="2 3">NCTC10297</strain>
    </source>
</reference>
<organism evidence="2 3">
    <name type="scientific">Moraxella cuniculi</name>
    <dbReference type="NCBI Taxonomy" id="34061"/>
    <lineage>
        <taxon>Bacteria</taxon>
        <taxon>Pseudomonadati</taxon>
        <taxon>Pseudomonadota</taxon>
        <taxon>Gammaproteobacteria</taxon>
        <taxon>Moraxellales</taxon>
        <taxon>Moraxellaceae</taxon>
        <taxon>Moraxella</taxon>
    </lineage>
</organism>
<accession>A0A3S5EFY3</accession>
<dbReference type="RefSeq" id="WP_126330854.1">
    <property type="nucleotide sequence ID" value="NZ_LR134343.1"/>
</dbReference>
<evidence type="ECO:0000313" key="2">
    <source>
        <dbReference type="EMBL" id="VEG13308.1"/>
    </source>
</evidence>
<feature type="chain" id="PRO_5018579281" evidence="1">
    <location>
        <begin position="23"/>
        <end position="190"/>
    </location>
</feature>
<evidence type="ECO:0000313" key="3">
    <source>
        <dbReference type="Proteomes" id="UP000274100"/>
    </source>
</evidence>
<sequence length="190" mass="21475">MNKFNKLLSAVILAVVSNVAQAADWTPVFSQWNSGCPAPWSEDFKWREKVLYNIQSVAQIGNYQGVPQPYRDDLLPAYIASTHEEVLDYFIIPMRNATFVGLPIKSYTFLADASVGFFYRGLNFGRIDRLNVVKILRAFGGTVAWEGLLADFYTGTGGLSQDFGDDVGKLYLYTNDKDETILQCWRWSTD</sequence>
<proteinExistence type="predicted"/>
<protein>
    <submittedName>
        <fullName evidence="2">Uncharacterized protein</fullName>
    </submittedName>
</protein>
<name>A0A3S5EFY3_9GAMM</name>
<gene>
    <name evidence="2" type="ORF">NCTC10297_01271</name>
</gene>
<dbReference type="AlphaFoldDB" id="A0A3S5EFY3"/>
<feature type="signal peptide" evidence="1">
    <location>
        <begin position="1"/>
        <end position="22"/>
    </location>
</feature>
<dbReference type="Proteomes" id="UP000274100">
    <property type="component" value="Chromosome"/>
</dbReference>
<keyword evidence="1" id="KW-0732">Signal</keyword>
<dbReference type="EMBL" id="LR134343">
    <property type="protein sequence ID" value="VEG13308.1"/>
    <property type="molecule type" value="Genomic_DNA"/>
</dbReference>
<evidence type="ECO:0000256" key="1">
    <source>
        <dbReference type="SAM" id="SignalP"/>
    </source>
</evidence>